<comment type="caution">
    <text evidence="2">The sequence shown here is derived from an EMBL/GenBank/DDBJ whole genome shotgun (WGS) entry which is preliminary data.</text>
</comment>
<organism evidence="2 3">
    <name type="scientific">Digitaria exilis</name>
    <dbReference type="NCBI Taxonomy" id="1010633"/>
    <lineage>
        <taxon>Eukaryota</taxon>
        <taxon>Viridiplantae</taxon>
        <taxon>Streptophyta</taxon>
        <taxon>Embryophyta</taxon>
        <taxon>Tracheophyta</taxon>
        <taxon>Spermatophyta</taxon>
        <taxon>Magnoliopsida</taxon>
        <taxon>Liliopsida</taxon>
        <taxon>Poales</taxon>
        <taxon>Poaceae</taxon>
        <taxon>PACMAD clade</taxon>
        <taxon>Panicoideae</taxon>
        <taxon>Panicodae</taxon>
        <taxon>Paniceae</taxon>
        <taxon>Anthephorinae</taxon>
        <taxon>Digitaria</taxon>
    </lineage>
</organism>
<evidence type="ECO:0000256" key="1">
    <source>
        <dbReference type="SAM" id="MobiDB-lite"/>
    </source>
</evidence>
<dbReference type="Proteomes" id="UP000636709">
    <property type="component" value="Unassembled WGS sequence"/>
</dbReference>
<evidence type="ECO:0000313" key="2">
    <source>
        <dbReference type="EMBL" id="KAF8650842.1"/>
    </source>
</evidence>
<dbReference type="EMBL" id="JACEFO010002708">
    <property type="protein sequence ID" value="KAF8650842.1"/>
    <property type="molecule type" value="Genomic_DNA"/>
</dbReference>
<reference evidence="2" key="1">
    <citation type="submission" date="2020-07" db="EMBL/GenBank/DDBJ databases">
        <title>Genome sequence and genetic diversity analysis of an under-domesticated orphan crop, white fonio (Digitaria exilis).</title>
        <authorList>
            <person name="Bennetzen J.L."/>
            <person name="Chen S."/>
            <person name="Ma X."/>
            <person name="Wang X."/>
            <person name="Yssel A.E.J."/>
            <person name="Chaluvadi S.R."/>
            <person name="Johnson M."/>
            <person name="Gangashetty P."/>
            <person name="Hamidou F."/>
            <person name="Sanogo M.D."/>
            <person name="Zwaenepoel A."/>
            <person name="Wallace J."/>
            <person name="Van De Peer Y."/>
            <person name="Van Deynze A."/>
        </authorList>
    </citation>
    <scope>NUCLEOTIDE SEQUENCE</scope>
    <source>
        <tissue evidence="2">Leaves</tissue>
    </source>
</reference>
<feature type="region of interest" description="Disordered" evidence="1">
    <location>
        <begin position="65"/>
        <end position="108"/>
    </location>
</feature>
<keyword evidence="3" id="KW-1185">Reference proteome</keyword>
<sequence length="208" mass="21969">MTVYLTDLGMATAKDARPVGHPFLACTWTPVATLHPHSTKASSSSNRLRGGRERDDTMAAAKNVDGFPAGGSAISDPNEGHGGGVPDIEAGGTAGAPPAPAPATTRPRGQRLVSLDVFRGITVVECGWYTGIGEEYVCFRYDKEPAAVGARRLPRLLSITHRRNGMYGCTCTSWLNWHLAGNGAVAPSWGPVRASAVRRHIRAAPAAR</sequence>
<evidence type="ECO:0000313" key="3">
    <source>
        <dbReference type="Proteomes" id="UP000636709"/>
    </source>
</evidence>
<protein>
    <submittedName>
        <fullName evidence="2">Uncharacterized protein</fullName>
    </submittedName>
</protein>
<dbReference type="AlphaFoldDB" id="A0A835A6P1"/>
<name>A0A835A6P1_9POAL</name>
<accession>A0A835A6P1</accession>
<gene>
    <name evidence="2" type="ORF">HU200_063750</name>
</gene>
<proteinExistence type="predicted"/>